<name>A0A9D4HKQ8_DREPO</name>
<sequence length="53" mass="6102">MPPPNQRPAPDQPFPLSTNRQMSSIPKAGTEENWVYPSQQMFWNAMLRKGELT</sequence>
<evidence type="ECO:0000256" key="7">
    <source>
        <dbReference type="ARBA" id="ARBA00023128"/>
    </source>
</evidence>
<dbReference type="GO" id="GO:0004408">
    <property type="term" value="F:holocytochrome-c synthase activity"/>
    <property type="evidence" value="ECO:0007669"/>
    <property type="project" value="UniProtKB-EC"/>
</dbReference>
<evidence type="ECO:0000256" key="8">
    <source>
        <dbReference type="ARBA" id="ARBA00023136"/>
    </source>
</evidence>
<dbReference type="AlphaFoldDB" id="A0A9D4HKQ8"/>
<organism evidence="13 14">
    <name type="scientific">Dreissena polymorpha</name>
    <name type="common">Zebra mussel</name>
    <name type="synonym">Mytilus polymorpha</name>
    <dbReference type="NCBI Taxonomy" id="45954"/>
    <lineage>
        <taxon>Eukaryota</taxon>
        <taxon>Metazoa</taxon>
        <taxon>Spiralia</taxon>
        <taxon>Lophotrochozoa</taxon>
        <taxon>Mollusca</taxon>
        <taxon>Bivalvia</taxon>
        <taxon>Autobranchia</taxon>
        <taxon>Heteroconchia</taxon>
        <taxon>Euheterodonta</taxon>
        <taxon>Imparidentia</taxon>
        <taxon>Neoheterodontei</taxon>
        <taxon>Myida</taxon>
        <taxon>Dreissenoidea</taxon>
        <taxon>Dreissenidae</taxon>
        <taxon>Dreissena</taxon>
    </lineage>
</organism>
<comment type="caution">
    <text evidence="13">The sequence shown here is derived from an EMBL/GenBank/DDBJ whole genome shotgun (WGS) entry which is preliminary data.</text>
</comment>
<reference evidence="13" key="2">
    <citation type="submission" date="2020-11" db="EMBL/GenBank/DDBJ databases">
        <authorList>
            <person name="McCartney M.A."/>
            <person name="Auch B."/>
            <person name="Kono T."/>
            <person name="Mallez S."/>
            <person name="Becker A."/>
            <person name="Gohl D.M."/>
            <person name="Silverstein K.A.T."/>
            <person name="Koren S."/>
            <person name="Bechman K.B."/>
            <person name="Herman A."/>
            <person name="Abrahante J.E."/>
            <person name="Garbe J."/>
        </authorList>
    </citation>
    <scope>NUCLEOTIDE SEQUENCE</scope>
    <source>
        <strain evidence="13">Duluth1</strain>
        <tissue evidence="13">Whole animal</tissue>
    </source>
</reference>
<keyword evidence="9 11" id="KW-0456">Lyase</keyword>
<evidence type="ECO:0000256" key="11">
    <source>
        <dbReference type="RuleBase" id="RU363130"/>
    </source>
</evidence>
<comment type="catalytic activity">
    <reaction evidence="10">
        <text>holo-[cytochrome c] = apo-[cytochrome c] + heme b</text>
        <dbReference type="Rhea" id="RHEA:22648"/>
        <dbReference type="Rhea" id="RHEA-COMP:10725"/>
        <dbReference type="Rhea" id="RHEA-COMP:10726"/>
        <dbReference type="ChEBI" id="CHEBI:29950"/>
        <dbReference type="ChEBI" id="CHEBI:60344"/>
        <dbReference type="ChEBI" id="CHEBI:83739"/>
        <dbReference type="EC" id="4.4.1.17"/>
    </reaction>
    <physiologicalReaction direction="right-to-left" evidence="10">
        <dbReference type="Rhea" id="RHEA:22650"/>
    </physiologicalReaction>
</comment>
<keyword evidence="7 11" id="KW-0496">Mitochondrion</keyword>
<dbReference type="PANTHER" id="PTHR12743:SF0">
    <property type="entry name" value="HOLOCYTOCHROME C-TYPE SYNTHASE"/>
    <property type="match status" value="1"/>
</dbReference>
<dbReference type="EC" id="4.4.1.17" evidence="11"/>
<evidence type="ECO:0000256" key="1">
    <source>
        <dbReference type="ARBA" id="ARBA00004273"/>
    </source>
</evidence>
<comment type="function">
    <text evidence="11">Lyase that catalyzes the covalent linking of the heme group to the cytochrome C apoprotein to produce the mature functional cytochrome.</text>
</comment>
<dbReference type="Pfam" id="PF01265">
    <property type="entry name" value="Cyto_heme_lyase"/>
    <property type="match status" value="1"/>
</dbReference>
<evidence type="ECO:0000256" key="10">
    <source>
        <dbReference type="ARBA" id="ARBA00023944"/>
    </source>
</evidence>
<keyword evidence="5 11" id="KW-0999">Mitochondrion inner membrane</keyword>
<feature type="region of interest" description="Disordered" evidence="12">
    <location>
        <begin position="1"/>
        <end position="31"/>
    </location>
</feature>
<evidence type="ECO:0000256" key="6">
    <source>
        <dbReference type="ARBA" id="ARBA00023004"/>
    </source>
</evidence>
<evidence type="ECO:0000256" key="12">
    <source>
        <dbReference type="SAM" id="MobiDB-lite"/>
    </source>
</evidence>
<keyword evidence="14" id="KW-1185">Reference proteome</keyword>
<dbReference type="PANTHER" id="PTHR12743">
    <property type="entry name" value="CYTOCHROME C1 HEME LYASE"/>
    <property type="match status" value="1"/>
</dbReference>
<comment type="subcellular location">
    <subcellularLocation>
        <location evidence="1 11">Mitochondrion inner membrane</location>
    </subcellularLocation>
</comment>
<protein>
    <recommendedName>
        <fullName evidence="11">Holocytochrome c-type synthase</fullName>
        <ecNumber evidence="11">4.4.1.17</ecNumber>
    </recommendedName>
</protein>
<evidence type="ECO:0000256" key="9">
    <source>
        <dbReference type="ARBA" id="ARBA00023239"/>
    </source>
</evidence>
<dbReference type="EMBL" id="JAIWYP010000013">
    <property type="protein sequence ID" value="KAH3721129.1"/>
    <property type="molecule type" value="Genomic_DNA"/>
</dbReference>
<reference evidence="13" key="1">
    <citation type="journal article" date="2019" name="bioRxiv">
        <title>The Genome of the Zebra Mussel, Dreissena polymorpha: A Resource for Invasive Species Research.</title>
        <authorList>
            <person name="McCartney M.A."/>
            <person name="Auch B."/>
            <person name="Kono T."/>
            <person name="Mallez S."/>
            <person name="Zhang Y."/>
            <person name="Obille A."/>
            <person name="Becker A."/>
            <person name="Abrahante J.E."/>
            <person name="Garbe J."/>
            <person name="Badalamenti J.P."/>
            <person name="Herman A."/>
            <person name="Mangelson H."/>
            <person name="Liachko I."/>
            <person name="Sullivan S."/>
            <person name="Sone E.D."/>
            <person name="Koren S."/>
            <person name="Silverstein K.A.T."/>
            <person name="Beckman K.B."/>
            <person name="Gohl D.M."/>
        </authorList>
    </citation>
    <scope>NUCLEOTIDE SEQUENCE</scope>
    <source>
        <strain evidence="13">Duluth1</strain>
        <tissue evidence="13">Whole animal</tissue>
    </source>
</reference>
<evidence type="ECO:0000256" key="4">
    <source>
        <dbReference type="ARBA" id="ARBA00022723"/>
    </source>
</evidence>
<proteinExistence type="inferred from homology"/>
<comment type="similarity">
    <text evidence="2 11">Belongs to the cytochrome c-type heme lyase family.</text>
</comment>
<keyword evidence="6 11" id="KW-0408">Iron</keyword>
<keyword evidence="8 11" id="KW-0472">Membrane</keyword>
<feature type="compositionally biased region" description="Pro residues" evidence="12">
    <location>
        <begin position="1"/>
        <end position="13"/>
    </location>
</feature>
<evidence type="ECO:0000256" key="5">
    <source>
        <dbReference type="ARBA" id="ARBA00022792"/>
    </source>
</evidence>
<keyword evidence="4 11" id="KW-0479">Metal-binding</keyword>
<evidence type="ECO:0000313" key="14">
    <source>
        <dbReference type="Proteomes" id="UP000828390"/>
    </source>
</evidence>
<gene>
    <name evidence="13" type="ORF">DPMN_064046</name>
</gene>
<evidence type="ECO:0000256" key="2">
    <source>
        <dbReference type="ARBA" id="ARBA00007255"/>
    </source>
</evidence>
<keyword evidence="3 11" id="KW-0349">Heme</keyword>
<evidence type="ECO:0000313" key="13">
    <source>
        <dbReference type="EMBL" id="KAH3721129.1"/>
    </source>
</evidence>
<dbReference type="InterPro" id="IPR000511">
    <property type="entry name" value="Holocyt_c/c1_synthase"/>
</dbReference>
<dbReference type="GO" id="GO:0005743">
    <property type="term" value="C:mitochondrial inner membrane"/>
    <property type="evidence" value="ECO:0007669"/>
    <property type="project" value="UniProtKB-SubCell"/>
</dbReference>
<accession>A0A9D4HKQ8</accession>
<dbReference type="GO" id="GO:0046872">
    <property type="term" value="F:metal ion binding"/>
    <property type="evidence" value="ECO:0007669"/>
    <property type="project" value="UniProtKB-KW"/>
</dbReference>
<dbReference type="Proteomes" id="UP000828390">
    <property type="component" value="Unassembled WGS sequence"/>
</dbReference>
<evidence type="ECO:0000256" key="3">
    <source>
        <dbReference type="ARBA" id="ARBA00022617"/>
    </source>
</evidence>